<dbReference type="PANTHER" id="PTHR43208">
    <property type="entry name" value="ABC TRANSPORTER SUBSTRATE-BINDING PROTEIN"/>
    <property type="match status" value="1"/>
</dbReference>
<dbReference type="SUPFAM" id="SSF53822">
    <property type="entry name" value="Periplasmic binding protein-like I"/>
    <property type="match status" value="1"/>
</dbReference>
<dbReference type="Pfam" id="PF02608">
    <property type="entry name" value="Bmp"/>
    <property type="match status" value="1"/>
</dbReference>
<dbReference type="InterPro" id="IPR028082">
    <property type="entry name" value="Peripla_BP_I"/>
</dbReference>
<evidence type="ECO:0000256" key="1">
    <source>
        <dbReference type="ARBA" id="ARBA00022729"/>
    </source>
</evidence>
<gene>
    <name evidence="4" type="ORF">OXPF_30770</name>
</gene>
<dbReference type="GO" id="GO:0005886">
    <property type="term" value="C:plasma membrane"/>
    <property type="evidence" value="ECO:0007669"/>
    <property type="project" value="InterPro"/>
</dbReference>
<dbReference type="PATRIC" id="fig|36849.3.peg.3261"/>
<dbReference type="PANTHER" id="PTHR43208:SF1">
    <property type="entry name" value="ABC TRANSPORTER SUBSTRATE-BINDING PROTEIN"/>
    <property type="match status" value="1"/>
</dbReference>
<evidence type="ECO:0000259" key="3">
    <source>
        <dbReference type="Pfam" id="PF02608"/>
    </source>
</evidence>
<sequence length="373" mass="40457">MKKITGIVLSLVLLLSVLLTGCGGSQQGGTPTATPTPTEQAAEPLVVGFIYIGPVNDGGWTEAHNNGRLEMETALGDKVKTLIMENVPESADVEKAMRDMIDQGAKVIFATSFGYQDYVAKVAKEFPDVTFLHCSGSIDLPNVGTYFGKMYEARYLSGIVAGMKTETNKIGYVAAMPIPEVIRMINAFTLGVQSVNKDATVEVTWTNTWYDPAKEKEAAKALLDKGCDVLAQHQDSTATQIAASEAGKFSIGYDLDHPEKVSGYMTAPIWHWGSYYIKTINEVLGGTWKPGSYWGPMSDGIVELAPLTSYAPEGAQAKIDEAKKAINDSSLKIFKGPLKDNTGIERVKEGQVMTDDEVWSMDWFVEGVIGKTN</sequence>
<proteinExistence type="predicted"/>
<dbReference type="OrthoDB" id="9769871at2"/>
<accession>A0A0P9AEA4</accession>
<organism evidence="4 5">
    <name type="scientific">Oxobacter pfennigii</name>
    <dbReference type="NCBI Taxonomy" id="36849"/>
    <lineage>
        <taxon>Bacteria</taxon>
        <taxon>Bacillati</taxon>
        <taxon>Bacillota</taxon>
        <taxon>Clostridia</taxon>
        <taxon>Eubacteriales</taxon>
        <taxon>Clostridiaceae</taxon>
        <taxon>Oxobacter</taxon>
    </lineage>
</organism>
<feature type="domain" description="ABC transporter substrate-binding protein PnrA-like" evidence="3">
    <location>
        <begin position="46"/>
        <end position="328"/>
    </location>
</feature>
<dbReference type="InterPro" id="IPR052910">
    <property type="entry name" value="ABC-Purine-Binding"/>
</dbReference>
<dbReference type="InterPro" id="IPR003760">
    <property type="entry name" value="PnrA-like"/>
</dbReference>
<dbReference type="EMBL" id="LKET01000039">
    <property type="protein sequence ID" value="KPU43635.1"/>
    <property type="molecule type" value="Genomic_DNA"/>
</dbReference>
<evidence type="ECO:0000313" key="4">
    <source>
        <dbReference type="EMBL" id="KPU43635.1"/>
    </source>
</evidence>
<comment type="caution">
    <text evidence="4">The sequence shown here is derived from an EMBL/GenBank/DDBJ whole genome shotgun (WGS) entry which is preliminary data.</text>
</comment>
<keyword evidence="1 2" id="KW-0732">Signal</keyword>
<feature type="chain" id="PRO_5038769811" evidence="2">
    <location>
        <begin position="22"/>
        <end position="373"/>
    </location>
</feature>
<name>A0A0P9AEA4_9CLOT</name>
<evidence type="ECO:0000313" key="5">
    <source>
        <dbReference type="Proteomes" id="UP000050326"/>
    </source>
</evidence>
<dbReference type="PROSITE" id="PS51257">
    <property type="entry name" value="PROKAR_LIPOPROTEIN"/>
    <property type="match status" value="1"/>
</dbReference>
<dbReference type="RefSeq" id="WP_054876067.1">
    <property type="nucleotide sequence ID" value="NZ_LKET01000039.1"/>
</dbReference>
<dbReference type="AlphaFoldDB" id="A0A0P9AEA4"/>
<feature type="signal peptide" evidence="2">
    <location>
        <begin position="1"/>
        <end position="21"/>
    </location>
</feature>
<evidence type="ECO:0000256" key="2">
    <source>
        <dbReference type="SAM" id="SignalP"/>
    </source>
</evidence>
<keyword evidence="5" id="KW-1185">Reference proteome</keyword>
<dbReference type="Proteomes" id="UP000050326">
    <property type="component" value="Unassembled WGS sequence"/>
</dbReference>
<protein>
    <submittedName>
        <fullName evidence="4">Purine-binding protein</fullName>
    </submittedName>
</protein>
<dbReference type="STRING" id="36849.OXPF_30770"/>
<dbReference type="CDD" id="cd19963">
    <property type="entry name" value="PBP1_BMP-like"/>
    <property type="match status" value="1"/>
</dbReference>
<reference evidence="4 5" key="1">
    <citation type="submission" date="2015-09" db="EMBL/GenBank/DDBJ databases">
        <title>Genome sequence of Oxobacter pfennigii DSM 3222.</title>
        <authorList>
            <person name="Poehlein A."/>
            <person name="Bengelsdorf F.R."/>
            <person name="Schiel-Bengelsdorf B."/>
            <person name="Duerre P."/>
            <person name="Daniel R."/>
        </authorList>
    </citation>
    <scope>NUCLEOTIDE SEQUENCE [LARGE SCALE GENOMIC DNA]</scope>
    <source>
        <strain evidence="4 5">DSM 3222</strain>
    </source>
</reference>
<dbReference type="Gene3D" id="3.40.50.2300">
    <property type="match status" value="2"/>
</dbReference>